<dbReference type="AlphaFoldDB" id="A0A9W4DGW2"/>
<gene>
    <name evidence="2" type="ORF">SCOCK_100192</name>
</gene>
<evidence type="ECO:0000313" key="2">
    <source>
        <dbReference type="EMBL" id="CAG6391126.1"/>
    </source>
</evidence>
<protein>
    <submittedName>
        <fullName evidence="2">Uncharacterized protein</fullName>
    </submittedName>
</protein>
<dbReference type="EMBL" id="CAJSLV010000002">
    <property type="protein sequence ID" value="CAG6391126.1"/>
    <property type="molecule type" value="Genomic_DNA"/>
</dbReference>
<sequence length="97" mass="10618">MPEPPSSCFSSNTTVPAEQGLQNVTRVFVRDERCERAATALAVTDSTGVDPAPPDGDTDLAYPSHFLTFRERETCGGGTSMRTRWPRDPRGDQLCTQ</sequence>
<keyword evidence="3" id="KW-1185">Reference proteome</keyword>
<name>A0A9W4DGW2_9ACTN</name>
<reference evidence="2" key="1">
    <citation type="submission" date="2021-05" db="EMBL/GenBank/DDBJ databases">
        <authorList>
            <person name="Arsene-Ploetze F."/>
        </authorList>
    </citation>
    <scope>NUCLEOTIDE SEQUENCE</scope>
    <source>
        <strain evidence="2">DSM 42138</strain>
    </source>
</reference>
<evidence type="ECO:0000256" key="1">
    <source>
        <dbReference type="SAM" id="MobiDB-lite"/>
    </source>
</evidence>
<organism evidence="2 3">
    <name type="scientific">Actinacidiphila cocklensis</name>
    <dbReference type="NCBI Taxonomy" id="887465"/>
    <lineage>
        <taxon>Bacteria</taxon>
        <taxon>Bacillati</taxon>
        <taxon>Actinomycetota</taxon>
        <taxon>Actinomycetes</taxon>
        <taxon>Kitasatosporales</taxon>
        <taxon>Streptomycetaceae</taxon>
        <taxon>Actinacidiphila</taxon>
    </lineage>
</organism>
<feature type="region of interest" description="Disordered" evidence="1">
    <location>
        <begin position="73"/>
        <end position="97"/>
    </location>
</feature>
<proteinExistence type="predicted"/>
<comment type="caution">
    <text evidence="2">The sequence shown here is derived from an EMBL/GenBank/DDBJ whole genome shotgun (WGS) entry which is preliminary data.</text>
</comment>
<evidence type="ECO:0000313" key="3">
    <source>
        <dbReference type="Proteomes" id="UP001152519"/>
    </source>
</evidence>
<accession>A0A9W4DGW2</accession>
<dbReference type="Proteomes" id="UP001152519">
    <property type="component" value="Unassembled WGS sequence"/>
</dbReference>